<feature type="compositionally biased region" description="Basic and acidic residues" evidence="1">
    <location>
        <begin position="481"/>
        <end position="550"/>
    </location>
</feature>
<feature type="region of interest" description="Disordered" evidence="1">
    <location>
        <begin position="1"/>
        <end position="158"/>
    </location>
</feature>
<dbReference type="PANTHER" id="PTHR34837:SF1">
    <property type="entry name" value="LOW PROTEIN: ZINC FINGER CCCH DOMAIN PROTEIN"/>
    <property type="match status" value="1"/>
</dbReference>
<evidence type="ECO:0000256" key="1">
    <source>
        <dbReference type="SAM" id="MobiDB-lite"/>
    </source>
</evidence>
<evidence type="ECO:0000313" key="2">
    <source>
        <dbReference type="EMBL" id="KAL3683089.1"/>
    </source>
</evidence>
<feature type="compositionally biased region" description="Low complexity" evidence="1">
    <location>
        <begin position="66"/>
        <end position="83"/>
    </location>
</feature>
<feature type="compositionally biased region" description="Acidic residues" evidence="1">
    <location>
        <begin position="2118"/>
        <end position="2134"/>
    </location>
</feature>
<feature type="compositionally biased region" description="Basic and acidic residues" evidence="1">
    <location>
        <begin position="1052"/>
        <end position="1071"/>
    </location>
</feature>
<feature type="compositionally biased region" description="Basic and acidic residues" evidence="1">
    <location>
        <begin position="207"/>
        <end position="237"/>
    </location>
</feature>
<feature type="compositionally biased region" description="Basic and acidic residues" evidence="1">
    <location>
        <begin position="254"/>
        <end position="271"/>
    </location>
</feature>
<feature type="compositionally biased region" description="Pro residues" evidence="1">
    <location>
        <begin position="794"/>
        <end position="805"/>
    </location>
</feature>
<comment type="caution">
    <text evidence="2">The sequence shown here is derived from an EMBL/GenBank/DDBJ whole genome shotgun (WGS) entry which is preliminary data.</text>
</comment>
<reference evidence="2 3" key="1">
    <citation type="submission" date="2024-09" db="EMBL/GenBank/DDBJ databases">
        <title>Chromosome-scale assembly of Riccia sorocarpa.</title>
        <authorList>
            <person name="Paukszto L."/>
        </authorList>
    </citation>
    <scope>NUCLEOTIDE SEQUENCE [LARGE SCALE GENOMIC DNA]</scope>
    <source>
        <strain evidence="2">LP-2024</strain>
        <tissue evidence="2">Aerial parts of the thallus</tissue>
    </source>
</reference>
<dbReference type="PANTHER" id="PTHR34837">
    <property type="entry name" value="OS05G0595500 PROTEIN"/>
    <property type="match status" value="1"/>
</dbReference>
<feature type="compositionally biased region" description="Basic and acidic residues" evidence="1">
    <location>
        <begin position="325"/>
        <end position="472"/>
    </location>
</feature>
<feature type="compositionally biased region" description="Polar residues" evidence="1">
    <location>
        <begin position="584"/>
        <end position="593"/>
    </location>
</feature>
<dbReference type="EMBL" id="JBJQOH010000006">
    <property type="protein sequence ID" value="KAL3683089.1"/>
    <property type="molecule type" value="Genomic_DNA"/>
</dbReference>
<feature type="compositionally biased region" description="Polar residues" evidence="1">
    <location>
        <begin position="640"/>
        <end position="651"/>
    </location>
</feature>
<feature type="compositionally biased region" description="Basic and acidic residues" evidence="1">
    <location>
        <begin position="755"/>
        <end position="770"/>
    </location>
</feature>
<evidence type="ECO:0000313" key="3">
    <source>
        <dbReference type="Proteomes" id="UP001633002"/>
    </source>
</evidence>
<feature type="region of interest" description="Disordered" evidence="1">
    <location>
        <begin position="2036"/>
        <end position="2063"/>
    </location>
</feature>
<proteinExistence type="predicted"/>
<feature type="compositionally biased region" description="Basic and acidic residues" evidence="1">
    <location>
        <begin position="1724"/>
        <end position="1738"/>
    </location>
</feature>
<organism evidence="2 3">
    <name type="scientific">Riccia sorocarpa</name>
    <dbReference type="NCBI Taxonomy" id="122646"/>
    <lineage>
        <taxon>Eukaryota</taxon>
        <taxon>Viridiplantae</taxon>
        <taxon>Streptophyta</taxon>
        <taxon>Embryophyta</taxon>
        <taxon>Marchantiophyta</taxon>
        <taxon>Marchantiopsida</taxon>
        <taxon>Marchantiidae</taxon>
        <taxon>Marchantiales</taxon>
        <taxon>Ricciaceae</taxon>
        <taxon>Riccia</taxon>
    </lineage>
</organism>
<gene>
    <name evidence="2" type="ORF">R1sor_001111</name>
</gene>
<feature type="region of interest" description="Disordered" evidence="1">
    <location>
        <begin position="1708"/>
        <end position="1752"/>
    </location>
</feature>
<protein>
    <submittedName>
        <fullName evidence="2">Uncharacterized protein</fullName>
    </submittedName>
</protein>
<feature type="region of interest" description="Disordered" evidence="1">
    <location>
        <begin position="1277"/>
        <end position="1299"/>
    </location>
</feature>
<sequence length="2223" mass="242421">MAPDPTTAKSRGSRYRANDSQYRGGEASERDSQRSEMGGKGKGEKESGAADSGRGMKRRQHGCNDGSSLGGTASVSGSGSGSHRSSKRWRGDGSEALDVPSDRWDGGASDPTKESIAAVGKGKQEIDVNGGDGSITKNTDSLGKEAGGVEKVSRKQRVSRVSLASDNRAITVMDLQESDVSIIDTNIRIKNKVSHRKDYVPEATDSEVEKSFRENMRSSGEMRTRNRWDRDGFKDGADEVEEGPERGILGSEESFEKEKRKEKFVAKDQENVKASSGRRVGEGTGEFGLEAEGRSEVYGENDQPLSEWKIQEDLRNVELEKELENRIRRRREESGDRDRWRDEDRERDVKRHADAREDRISDDRYRDEYSRRDRDRHSDKNEIRQHKEGSRPLEGKLKDDRQYESDREFRPHREERYRDRSKDLDDQSRGDRGREQDHRDRKSRDRSSNYEVERRARDKGHKDDGPERERPHASAVFTEPGEGRSEHRAKRAREIDASESVATEREQSRHAGRAESDTRGAHDYSYDDRSGRSRDDRDADGRPERMRGSPKDNGSMRGKFRGNHWRNDGHASELLPEGPSSPPNTRASPSSNRMDYPSPPRPDDRRSPAYGSQRSPSPPRLDATSGPSRGKGLHGDWFERSNSVSSSNGTQRRPPGPSFQMSDRRDRNKWMAGGDEEVKSGPHRNGRSMDEVREGSLSPLKARDQNMVVAPVKPPLHGQDSFSRGAVASRGDRERWRGSAHGGSATYDGGQLDHLIPDDLSPRDRNERGRRMSVNRPPGSPMLRPQLASLPVPSLAPLPPPPPFRPGIDNPAVLGPPTGGFDDGCSSRDQGRVDRKGVPLRREGAAAGMVHGDAWRAVNMGNWNSRNQGPLPGNAFPPFPPQFVPHSSSGGGGFPGLGQQFPAPPIFPGGGGRPPMDMGFGGRFMGPGGHMGENGDGFLGPGRGAGWHGPGDGEDGRGPPMMAPVDGWEGPGPHGDDRHRHGRMDWERAGPMGVRAWERDREREMWEGRVREGAPDYLPLRSQMEPPLQNAPFPPGAGGWGIPREAQGLNDLKARPERPPYDHPESKRKLDGVPQKMKSAKANGKSQVASEGKRSKYANAAMQSIFTQLQISPELAGPDLYSKYKALLPIPDSEKQMQGGQDEDVASDSADDDLCLEVDEVGEALIAGPKLVSKLLPPLPVGVFQAALEVYRKPEKENKLRKSVMGSFVMPFDPESVKLPAVKISHRGDGSVTTSEKHFAVQQQEMYDSVQVAREEKDIPDDETVTDLRAANMEDIVKDRPGTSGSDAHFEPPTNEVSESGLRQDDMILSCGLQDPNTPDHVNRGDCMTVSHKVSESVAAELEDSQEVVKEEFLPSHVEVAEYSDREFEAEMEETMEEFEQGVAGGEQTHHNSELESTYGGQQGDSLPDRSNGEHCLTVDEGVVQVRSGDMEEIKVGMSGYAEAEGFRRDAAVEGFQAGINLESVTSEMVDADAAVDTEEIKVELIGYAEAEEFQRDTAGEVSQAGINLESLTTEMVDADAAVDMEEIKVEMSGYAEAEGFQRDAAGEGSQAGISLESVTTDMIEVDTAVDIEEIKVEISGYAEAEGFQRDAAGEGSQAGISLESVTEMADAAAAVGDVNHAAESQLDDFTEAGTDNPEGELRPPSVVAEEEDVVPMVEGDNRGEVSGEARFEGGSAALTGTLHFGDAATDVICDVSVSLGVVNDLTGEGGAVSGQHPVTLDGVSDREGEAEESERNQEATSSGDGKLDETYTRTYPVEDVTDLKDAGFVDLATAGISSIDTVMVSDRDGEAEESERNREATSSVDGDLDQTYTRGHPAEDVNDLKDTGVVDLAAVSNSSIDAVVIGGEQISSEEGKVDLEVILLSEHAVASCVMEEANDEQAVSRNGCDEVLPDASVSDDVKETAADSFEYSESSRNPKIESGIVEEAVDVLVGYMAGSGDILLEASVSHGVKETGGSITVFDDDLELRNPAVESCLVEEDDGEQPAKRDVTDGVLPEGLVSGDVQETVGDASVSDELHSCPNDRGERCTVKEGYKEEREEGSGNHGVLPEASASSHDDKETVRITADCEGDSDSLHIPLVQKFQEKGEDSAIMVNSVANDGSDLEVTANDVRLDRDEEDKELDPPEESDDQQLSDYMSLAELARLPAPVLESQHRKESNGKKKEVEEENPPSQQVDSPAPVVEVWKLLISSYQRKDLNALNRPQAPKFLCTRGVRDEKCDQ</sequence>
<feature type="region of interest" description="Disordered" evidence="1">
    <location>
        <begin position="1383"/>
        <end position="1412"/>
    </location>
</feature>
<feature type="compositionally biased region" description="Basic and acidic residues" evidence="1">
    <location>
        <begin position="2154"/>
        <end position="2167"/>
    </location>
</feature>
<feature type="region of interest" description="Disordered" evidence="1">
    <location>
        <begin position="199"/>
        <end position="305"/>
    </location>
</feature>
<feature type="region of interest" description="Disordered" evidence="1">
    <location>
        <begin position="325"/>
        <end position="837"/>
    </location>
</feature>
<name>A0ABD3H122_9MARC</name>
<feature type="region of interest" description="Disordered" evidence="1">
    <location>
        <begin position="1052"/>
        <end position="1092"/>
    </location>
</feature>
<feature type="compositionally biased region" description="Basic and acidic residues" evidence="1">
    <location>
        <begin position="825"/>
        <end position="837"/>
    </location>
</feature>
<feature type="region of interest" description="Disordered" evidence="1">
    <location>
        <begin position="1979"/>
        <end position="1999"/>
    </location>
</feature>
<feature type="region of interest" description="Disordered" evidence="1">
    <location>
        <begin position="1787"/>
        <end position="1823"/>
    </location>
</feature>
<feature type="region of interest" description="Disordered" evidence="1">
    <location>
        <begin position="2097"/>
        <end position="2182"/>
    </location>
</feature>
<feature type="compositionally biased region" description="Basic and acidic residues" evidence="1">
    <location>
        <begin position="26"/>
        <end position="48"/>
    </location>
</feature>
<dbReference type="Proteomes" id="UP001633002">
    <property type="component" value="Unassembled WGS sequence"/>
</dbReference>
<accession>A0ABD3H122</accession>
<keyword evidence="3" id="KW-1185">Reference proteome</keyword>